<accession>K3WWW0</accession>
<evidence type="ECO:0000256" key="1">
    <source>
        <dbReference type="ARBA" id="ARBA00023002"/>
    </source>
</evidence>
<reference evidence="5" key="2">
    <citation type="submission" date="2010-04" db="EMBL/GenBank/DDBJ databases">
        <authorList>
            <person name="Buell R."/>
            <person name="Hamilton J."/>
            <person name="Hostetler J."/>
        </authorList>
    </citation>
    <scope>NUCLEOTIDE SEQUENCE [LARGE SCALE GENOMIC DNA]</scope>
    <source>
        <strain evidence="5">DAOM:BR144</strain>
    </source>
</reference>
<dbReference type="Pfam" id="PF02826">
    <property type="entry name" value="2-Hacid_dh_C"/>
    <property type="match status" value="1"/>
</dbReference>
<dbReference type="VEuPathDB" id="FungiDB:PYU1_G009440"/>
<dbReference type="EnsemblProtists" id="PYU1_T009458">
    <property type="protein sequence ID" value="PYU1_T009458"/>
    <property type="gene ID" value="PYU1_G009440"/>
</dbReference>
<dbReference type="PANTHER" id="PTHR43333">
    <property type="entry name" value="2-HACID_DH_C DOMAIN-CONTAINING PROTEIN"/>
    <property type="match status" value="1"/>
</dbReference>
<reference evidence="5" key="1">
    <citation type="journal article" date="2010" name="Genome Biol.">
        <title>Genome sequence of the necrotrophic plant pathogen Pythium ultimum reveals original pathogenicity mechanisms and effector repertoire.</title>
        <authorList>
            <person name="Levesque C.A."/>
            <person name="Brouwer H."/>
            <person name="Cano L."/>
            <person name="Hamilton J.P."/>
            <person name="Holt C."/>
            <person name="Huitema E."/>
            <person name="Raffaele S."/>
            <person name="Robideau G.P."/>
            <person name="Thines M."/>
            <person name="Win J."/>
            <person name="Zerillo M.M."/>
            <person name="Beakes G.W."/>
            <person name="Boore J.L."/>
            <person name="Busam D."/>
            <person name="Dumas B."/>
            <person name="Ferriera S."/>
            <person name="Fuerstenberg S.I."/>
            <person name="Gachon C.M."/>
            <person name="Gaulin E."/>
            <person name="Govers F."/>
            <person name="Grenville-Briggs L."/>
            <person name="Horner N."/>
            <person name="Hostetler J."/>
            <person name="Jiang R.H."/>
            <person name="Johnson J."/>
            <person name="Krajaejun T."/>
            <person name="Lin H."/>
            <person name="Meijer H.J."/>
            <person name="Moore B."/>
            <person name="Morris P."/>
            <person name="Phuntmart V."/>
            <person name="Puiu D."/>
            <person name="Shetty J."/>
            <person name="Stajich J.E."/>
            <person name="Tripathy S."/>
            <person name="Wawra S."/>
            <person name="van West P."/>
            <person name="Whitty B.R."/>
            <person name="Coutinho P.M."/>
            <person name="Henrissat B."/>
            <person name="Martin F."/>
            <person name="Thomas P.D."/>
            <person name="Tyler B.M."/>
            <person name="De Vries R.P."/>
            <person name="Kamoun S."/>
            <person name="Yandell M."/>
            <person name="Tisserat N."/>
            <person name="Buell C.R."/>
        </authorList>
    </citation>
    <scope>NUCLEOTIDE SEQUENCE</scope>
    <source>
        <strain evidence="5">DAOM:BR144</strain>
    </source>
</reference>
<dbReference type="InterPro" id="IPR036291">
    <property type="entry name" value="NAD(P)-bd_dom_sf"/>
</dbReference>
<dbReference type="InParanoid" id="K3WWW0"/>
<feature type="domain" description="D-isomer specific 2-hydroxyacid dehydrogenase NAD-binding" evidence="3">
    <location>
        <begin position="2"/>
        <end position="143"/>
    </location>
</feature>
<dbReference type="Proteomes" id="UP000019132">
    <property type="component" value="Unassembled WGS sequence"/>
</dbReference>
<evidence type="ECO:0000259" key="3">
    <source>
        <dbReference type="Pfam" id="PF02826"/>
    </source>
</evidence>
<reference evidence="4" key="3">
    <citation type="submission" date="2015-02" db="UniProtKB">
        <authorList>
            <consortium name="EnsemblProtists"/>
        </authorList>
    </citation>
    <scope>IDENTIFICATION</scope>
    <source>
        <strain evidence="4">DAOM BR144</strain>
    </source>
</reference>
<evidence type="ECO:0000313" key="4">
    <source>
        <dbReference type="EnsemblProtists" id="PYU1_T009458"/>
    </source>
</evidence>
<evidence type="ECO:0000256" key="2">
    <source>
        <dbReference type="ARBA" id="ARBA00023027"/>
    </source>
</evidence>
<dbReference type="AlphaFoldDB" id="K3WWW0"/>
<name>K3WWW0_GLOUD</name>
<keyword evidence="5" id="KW-1185">Reference proteome</keyword>
<dbReference type="OMA" id="SCANRIL"/>
<dbReference type="InterPro" id="IPR006140">
    <property type="entry name" value="D-isomer_DH_NAD-bd"/>
</dbReference>
<dbReference type="HOGENOM" id="CLU_019796_6_1_1"/>
<keyword evidence="2" id="KW-0520">NAD</keyword>
<dbReference type="GO" id="GO:0051287">
    <property type="term" value="F:NAD binding"/>
    <property type="evidence" value="ECO:0007669"/>
    <property type="project" value="InterPro"/>
</dbReference>
<organism evidence="4 5">
    <name type="scientific">Globisporangium ultimum (strain ATCC 200006 / CBS 805.95 / DAOM BR144)</name>
    <name type="common">Pythium ultimum</name>
    <dbReference type="NCBI Taxonomy" id="431595"/>
    <lineage>
        <taxon>Eukaryota</taxon>
        <taxon>Sar</taxon>
        <taxon>Stramenopiles</taxon>
        <taxon>Oomycota</taxon>
        <taxon>Peronosporomycetes</taxon>
        <taxon>Pythiales</taxon>
        <taxon>Pythiaceae</taxon>
        <taxon>Globisporangium</taxon>
    </lineage>
</organism>
<keyword evidence="1" id="KW-0560">Oxidoreductase</keyword>
<sequence length="178" mass="19830">MLGFGAIGQAIGQLLKAAGFQITGFKRRPAEEESDTLLKSCANRILNDLEDVLRTSDFIVSILLSTSATKYLLTEEKIAVCADKKPVFTNVGRGDVISEQTLLRALDRGYFSKIVLDIFEKEPLPQDSALWTHPGVHLTPHISARCFIDDVADVFFDNLNLFLADKPMNYVMDWVSGY</sequence>
<dbReference type="eggNOG" id="KOG0068">
    <property type="taxonomic scope" value="Eukaryota"/>
</dbReference>
<dbReference type="EMBL" id="GL376622">
    <property type="status" value="NOT_ANNOTATED_CDS"/>
    <property type="molecule type" value="Genomic_DNA"/>
</dbReference>
<dbReference type="STRING" id="431595.K3WWW0"/>
<dbReference type="SUPFAM" id="SSF51735">
    <property type="entry name" value="NAD(P)-binding Rossmann-fold domains"/>
    <property type="match status" value="1"/>
</dbReference>
<proteinExistence type="predicted"/>
<evidence type="ECO:0000313" key="5">
    <source>
        <dbReference type="Proteomes" id="UP000019132"/>
    </source>
</evidence>
<dbReference type="PANTHER" id="PTHR43333:SF1">
    <property type="entry name" value="D-ISOMER SPECIFIC 2-HYDROXYACID DEHYDROGENASE NAD-BINDING DOMAIN-CONTAINING PROTEIN"/>
    <property type="match status" value="1"/>
</dbReference>
<protein>
    <recommendedName>
        <fullName evidence="3">D-isomer specific 2-hydroxyacid dehydrogenase NAD-binding domain-containing protein</fullName>
    </recommendedName>
</protein>
<dbReference type="GO" id="GO:0016491">
    <property type="term" value="F:oxidoreductase activity"/>
    <property type="evidence" value="ECO:0007669"/>
    <property type="project" value="UniProtKB-KW"/>
</dbReference>
<dbReference type="Gene3D" id="3.40.50.720">
    <property type="entry name" value="NAD(P)-binding Rossmann-like Domain"/>
    <property type="match status" value="2"/>
</dbReference>